<protein>
    <submittedName>
        <fullName evidence="14">Copper resistance protein CopC</fullName>
    </submittedName>
</protein>
<dbReference type="InterPro" id="IPR032694">
    <property type="entry name" value="CopC/D"/>
</dbReference>
<keyword evidence="6 10" id="KW-1133">Transmembrane helix</keyword>
<keyword evidence="7" id="KW-0186">Copper</keyword>
<evidence type="ECO:0000259" key="12">
    <source>
        <dbReference type="Pfam" id="PF04234"/>
    </source>
</evidence>
<dbReference type="Proteomes" id="UP000275401">
    <property type="component" value="Unassembled WGS sequence"/>
</dbReference>
<comment type="subcellular location">
    <subcellularLocation>
        <location evidence="1">Cell membrane</location>
        <topology evidence="1">Multi-pass membrane protein</topology>
    </subcellularLocation>
</comment>
<sequence>MTSPAPCRPRYSALRSAATLASLVPLVLVLLLCSAAPASAHATLLFTSPAANATVADSPRALVLVFDKPVGLTGTTVRLKPSASAALGTGRLSQGGRSVTIPLRGRVAGGVHTVDWQVTARDGDVMTGSYRFAVGPRTIALTSGQTTAAKDATPTAVLRWLLFAALALLLGELAADRLAARTAEAPEHRPRRWGLAAALVGCAAAGGLTVLLTQGGSLASVTDTRPGVLSLMEIVGFALAATALLLKRRNWAVLPLAGVLAAEALRAHPQAEHAIAGPLLTLVHLTAAALWAGTLFHVLRTGVVWRTEPAAARTLFLPYARLAAWLFGAVAVTGLVSALLLVPLDDIVTTSYGQVLLAKFLLVLVVGVLALAARRRLRSSKTGSPRRPAGAETVTLAVVFALSATLTVLAVPGDGDRALPFAPPADGPIVPTGTRAGEIGISARASAGQLVLDLATPQVGDIARESYSLSRHAQHLCLTRSVLSAPGGSARCGAEPVLRRRRMPRNGRASHGIPPQVVGMHPLDDVMPPVRGAPLRGPSGQFRPDGGSGKSA</sequence>
<keyword evidence="8 10" id="KW-0472">Membrane</keyword>
<dbReference type="GO" id="GO:0005507">
    <property type="term" value="F:copper ion binding"/>
    <property type="evidence" value="ECO:0007669"/>
    <property type="project" value="InterPro"/>
</dbReference>
<dbReference type="SUPFAM" id="SSF81296">
    <property type="entry name" value="E set domains"/>
    <property type="match status" value="1"/>
</dbReference>
<evidence type="ECO:0000256" key="10">
    <source>
        <dbReference type="SAM" id="Phobius"/>
    </source>
</evidence>
<feature type="transmembrane region" description="Helical" evidence="10">
    <location>
        <begin position="354"/>
        <end position="373"/>
    </location>
</feature>
<dbReference type="InterPro" id="IPR014755">
    <property type="entry name" value="Cu-Rt/internalin_Ig-like"/>
</dbReference>
<dbReference type="Pfam" id="PF05425">
    <property type="entry name" value="CopD"/>
    <property type="match status" value="1"/>
</dbReference>
<evidence type="ECO:0000256" key="4">
    <source>
        <dbReference type="ARBA" id="ARBA00022723"/>
    </source>
</evidence>
<keyword evidence="15" id="KW-1185">Reference proteome</keyword>
<evidence type="ECO:0000256" key="6">
    <source>
        <dbReference type="ARBA" id="ARBA00022989"/>
    </source>
</evidence>
<evidence type="ECO:0000256" key="2">
    <source>
        <dbReference type="ARBA" id="ARBA00022475"/>
    </source>
</evidence>
<gene>
    <name evidence="14" type="ORF">EEJ42_50020</name>
</gene>
<dbReference type="InterPro" id="IPR007348">
    <property type="entry name" value="CopC_dom"/>
</dbReference>
<evidence type="ECO:0000256" key="9">
    <source>
        <dbReference type="SAM" id="MobiDB-lite"/>
    </source>
</evidence>
<feature type="transmembrane region" description="Helical" evidence="10">
    <location>
        <begin position="394"/>
        <end position="413"/>
    </location>
</feature>
<evidence type="ECO:0000313" key="15">
    <source>
        <dbReference type="Proteomes" id="UP000275401"/>
    </source>
</evidence>
<dbReference type="Gene3D" id="2.60.40.1220">
    <property type="match status" value="1"/>
</dbReference>
<dbReference type="PANTHER" id="PTHR34820">
    <property type="entry name" value="INNER MEMBRANE PROTEIN YEBZ"/>
    <property type="match status" value="1"/>
</dbReference>
<keyword evidence="4" id="KW-0479">Metal-binding</keyword>
<evidence type="ECO:0000256" key="11">
    <source>
        <dbReference type="SAM" id="SignalP"/>
    </source>
</evidence>
<comment type="caution">
    <text evidence="14">The sequence shown here is derived from an EMBL/GenBank/DDBJ whole genome shotgun (WGS) entry which is preliminary data.</text>
</comment>
<dbReference type="GO" id="GO:0042597">
    <property type="term" value="C:periplasmic space"/>
    <property type="evidence" value="ECO:0007669"/>
    <property type="project" value="InterPro"/>
</dbReference>
<dbReference type="EMBL" id="RIBZ01000886">
    <property type="protein sequence ID" value="RNF77682.1"/>
    <property type="molecule type" value="Genomic_DNA"/>
</dbReference>
<dbReference type="RefSeq" id="WP_123108787.1">
    <property type="nucleotide sequence ID" value="NZ_RIBZ01000886.1"/>
</dbReference>
<feature type="signal peptide" evidence="11">
    <location>
        <begin position="1"/>
        <end position="40"/>
    </location>
</feature>
<dbReference type="Pfam" id="PF04234">
    <property type="entry name" value="CopC"/>
    <property type="match status" value="1"/>
</dbReference>
<feature type="region of interest" description="Disordered" evidence="9">
    <location>
        <begin position="531"/>
        <end position="552"/>
    </location>
</feature>
<dbReference type="GO" id="GO:0046688">
    <property type="term" value="P:response to copper ion"/>
    <property type="evidence" value="ECO:0007669"/>
    <property type="project" value="InterPro"/>
</dbReference>
<dbReference type="InterPro" id="IPR008457">
    <property type="entry name" value="Cu-R_CopD_dom"/>
</dbReference>
<feature type="domain" description="Copper resistance protein D" evidence="13">
    <location>
        <begin position="319"/>
        <end position="406"/>
    </location>
</feature>
<feature type="chain" id="PRO_5038907901" evidence="11">
    <location>
        <begin position="41"/>
        <end position="552"/>
    </location>
</feature>
<reference evidence="14 15" key="1">
    <citation type="submission" date="2018-11" db="EMBL/GenBank/DDBJ databases">
        <title>The Potential of Streptomyces as Biocontrol Agents against the Tomato grey mould, Botrytis cinerea (Gray mold) Frontiers in Microbiology.</title>
        <authorList>
            <person name="Li D."/>
        </authorList>
    </citation>
    <scope>NUCLEOTIDE SEQUENCE [LARGE SCALE GENOMIC DNA]</scope>
    <source>
        <strain evidence="14 15">NEAU-LD23</strain>
    </source>
</reference>
<feature type="transmembrane region" description="Helical" evidence="10">
    <location>
        <begin position="227"/>
        <end position="246"/>
    </location>
</feature>
<keyword evidence="3 10" id="KW-0812">Transmembrane</keyword>
<feature type="domain" description="CopC" evidence="12">
    <location>
        <begin position="41"/>
        <end position="134"/>
    </location>
</feature>
<evidence type="ECO:0000313" key="14">
    <source>
        <dbReference type="EMBL" id="RNF77682.1"/>
    </source>
</evidence>
<feature type="transmembrane region" description="Helical" evidence="10">
    <location>
        <begin position="319"/>
        <end position="342"/>
    </location>
</feature>
<dbReference type="AlphaFoldDB" id="A0A3M8SFF7"/>
<evidence type="ECO:0000256" key="8">
    <source>
        <dbReference type="ARBA" id="ARBA00023136"/>
    </source>
</evidence>
<dbReference type="GO" id="GO:0005886">
    <property type="term" value="C:plasma membrane"/>
    <property type="evidence" value="ECO:0007669"/>
    <property type="project" value="UniProtKB-SubCell"/>
</dbReference>
<dbReference type="GO" id="GO:0006825">
    <property type="term" value="P:copper ion transport"/>
    <property type="evidence" value="ECO:0007669"/>
    <property type="project" value="InterPro"/>
</dbReference>
<organism evidence="14 15">
    <name type="scientific">Streptomyces botrytidirepellens</name>
    <dbReference type="NCBI Taxonomy" id="2486417"/>
    <lineage>
        <taxon>Bacteria</taxon>
        <taxon>Bacillati</taxon>
        <taxon>Actinomycetota</taxon>
        <taxon>Actinomycetes</taxon>
        <taxon>Kitasatosporales</taxon>
        <taxon>Streptomycetaceae</taxon>
        <taxon>Streptomyces</taxon>
    </lineage>
</organism>
<evidence type="ECO:0000259" key="13">
    <source>
        <dbReference type="Pfam" id="PF05425"/>
    </source>
</evidence>
<dbReference type="InterPro" id="IPR014756">
    <property type="entry name" value="Ig_E-set"/>
</dbReference>
<evidence type="ECO:0000256" key="1">
    <source>
        <dbReference type="ARBA" id="ARBA00004651"/>
    </source>
</evidence>
<accession>A0A3M8SFF7</accession>
<name>A0A3M8SFF7_9ACTN</name>
<keyword evidence="5 11" id="KW-0732">Signal</keyword>
<evidence type="ECO:0000256" key="3">
    <source>
        <dbReference type="ARBA" id="ARBA00022692"/>
    </source>
</evidence>
<evidence type="ECO:0000256" key="5">
    <source>
        <dbReference type="ARBA" id="ARBA00022729"/>
    </source>
</evidence>
<proteinExistence type="predicted"/>
<feature type="transmembrane region" description="Helical" evidence="10">
    <location>
        <begin position="195"/>
        <end position="215"/>
    </location>
</feature>
<feature type="transmembrane region" description="Helical" evidence="10">
    <location>
        <begin position="157"/>
        <end position="175"/>
    </location>
</feature>
<keyword evidence="2" id="KW-1003">Cell membrane</keyword>
<evidence type="ECO:0000256" key="7">
    <source>
        <dbReference type="ARBA" id="ARBA00023008"/>
    </source>
</evidence>
<dbReference type="PANTHER" id="PTHR34820:SF4">
    <property type="entry name" value="INNER MEMBRANE PROTEIN YEBZ"/>
    <property type="match status" value="1"/>
</dbReference>